<evidence type="ECO:0000313" key="1">
    <source>
        <dbReference type="EMBL" id="ERE65849.1"/>
    </source>
</evidence>
<dbReference type="EMBL" id="KE683085">
    <property type="protein sequence ID" value="ERE65849.1"/>
    <property type="molecule type" value="Genomic_DNA"/>
</dbReference>
<evidence type="ECO:0000313" key="2">
    <source>
        <dbReference type="Proteomes" id="UP000030759"/>
    </source>
</evidence>
<dbReference type="AlphaFoldDB" id="A0A061HWB4"/>
<protein>
    <submittedName>
        <fullName evidence="1">Uncharacterized protein</fullName>
    </submittedName>
</protein>
<accession>A0A061HWB4</accession>
<reference evidence="2" key="1">
    <citation type="journal article" date="2013" name="Nat. Biotechnol.">
        <title>Chinese hamster genome sequenced from sorted chromosomes.</title>
        <authorList>
            <person name="Brinkrolf K."/>
            <person name="Rupp O."/>
            <person name="Laux H."/>
            <person name="Kollin F."/>
            <person name="Ernst W."/>
            <person name="Linke B."/>
            <person name="Kofler R."/>
            <person name="Romand S."/>
            <person name="Hesse F."/>
            <person name="Budach W.E."/>
            <person name="Galosy S."/>
            <person name="Muller D."/>
            <person name="Noll T."/>
            <person name="Wienberg J."/>
            <person name="Jostock T."/>
            <person name="Leonard M."/>
            <person name="Grillari J."/>
            <person name="Tauch A."/>
            <person name="Goesmann A."/>
            <person name="Helk B."/>
            <person name="Mott J.E."/>
            <person name="Puhler A."/>
            <person name="Borth N."/>
        </authorList>
    </citation>
    <scope>NUCLEOTIDE SEQUENCE [LARGE SCALE GENOMIC DNA]</scope>
    <source>
        <strain evidence="2">17A/GY</strain>
    </source>
</reference>
<proteinExistence type="predicted"/>
<name>A0A061HWB4_CRIGR</name>
<dbReference type="Proteomes" id="UP000030759">
    <property type="component" value="Unassembled WGS sequence"/>
</dbReference>
<sequence>MVPTCFYELPRFFELSLMFGFEGHLCCFQFLDITNSAAMNIVQQMSLLYECASFGYIPKSGIAGPFRELETDSSL</sequence>
<organism evidence="1 2">
    <name type="scientific">Cricetulus griseus</name>
    <name type="common">Chinese hamster</name>
    <name type="synonym">Cricetulus barabensis griseus</name>
    <dbReference type="NCBI Taxonomy" id="10029"/>
    <lineage>
        <taxon>Eukaryota</taxon>
        <taxon>Metazoa</taxon>
        <taxon>Chordata</taxon>
        <taxon>Craniata</taxon>
        <taxon>Vertebrata</taxon>
        <taxon>Euteleostomi</taxon>
        <taxon>Mammalia</taxon>
        <taxon>Eutheria</taxon>
        <taxon>Euarchontoglires</taxon>
        <taxon>Glires</taxon>
        <taxon>Rodentia</taxon>
        <taxon>Myomorpha</taxon>
        <taxon>Muroidea</taxon>
        <taxon>Cricetidae</taxon>
        <taxon>Cricetinae</taxon>
        <taxon>Cricetulus</taxon>
    </lineage>
</organism>
<gene>
    <name evidence="1" type="ORF">H671_xg19893</name>
</gene>